<reference evidence="2 3" key="1">
    <citation type="journal article" date="2013" name="Plant Cell">
        <title>The transition from a phytopathogenic smut ancestor to an anamorphic biocontrol agent deciphered by comparative whole-genome analysis.</title>
        <authorList>
            <person name="Lefebvre F."/>
            <person name="Joly D.L."/>
            <person name="Labbe C."/>
            <person name="Teichmann B."/>
            <person name="Linning R."/>
            <person name="Belzile F."/>
            <person name="Bakkeren G."/>
            <person name="Belanger R.R."/>
        </authorList>
    </citation>
    <scope>NUCLEOTIDE SEQUENCE [LARGE SCALE GENOMIC DNA]</scope>
    <source>
        <strain evidence="2 3">PF-1</strain>
    </source>
</reference>
<proteinExistence type="predicted"/>
<dbReference type="GeneID" id="19319521"/>
<gene>
    <name evidence="2" type="ORF">PFL1_05429</name>
</gene>
<dbReference type="RefSeq" id="XP_007881151.1">
    <property type="nucleotide sequence ID" value="XM_007882960.1"/>
</dbReference>
<dbReference type="AlphaFoldDB" id="A0A061H3N5"/>
<keyword evidence="1" id="KW-0732">Signal</keyword>
<organism evidence="2 3">
    <name type="scientific">Pseudozyma flocculosa PF-1</name>
    <dbReference type="NCBI Taxonomy" id="1277687"/>
    <lineage>
        <taxon>Eukaryota</taxon>
        <taxon>Fungi</taxon>
        <taxon>Dikarya</taxon>
        <taxon>Basidiomycota</taxon>
        <taxon>Ustilaginomycotina</taxon>
        <taxon>Ustilaginomycetes</taxon>
        <taxon>Ustilaginales</taxon>
        <taxon>Ustilaginaceae</taxon>
        <taxon>Pseudozyma</taxon>
    </lineage>
</organism>
<dbReference type="EMBL" id="KE361641">
    <property type="protein sequence ID" value="EPQ27148.1"/>
    <property type="molecule type" value="Genomic_DNA"/>
</dbReference>
<dbReference type="Proteomes" id="UP000053664">
    <property type="component" value="Unassembled WGS sequence"/>
</dbReference>
<accession>A0A061H3N5</accession>
<sequence>MKLAALFTIVPLLIGSASAVLHTIALDHTPAYTLGGLFKYDTDLKNFCFVANKAADASDQSRWELFYKNTGIQAGGMYNQCGGFPGAPDGNLVNLEMSYRNLIASNKAIPGSRLVFTDGNGRNIGTADLSNMKWT</sequence>
<feature type="chain" id="PRO_5001599439" evidence="1">
    <location>
        <begin position="20"/>
        <end position="135"/>
    </location>
</feature>
<evidence type="ECO:0000256" key="1">
    <source>
        <dbReference type="SAM" id="SignalP"/>
    </source>
</evidence>
<dbReference type="HOGENOM" id="CLU_1886656_0_0_1"/>
<evidence type="ECO:0000313" key="2">
    <source>
        <dbReference type="EMBL" id="EPQ27148.1"/>
    </source>
</evidence>
<dbReference type="KEGG" id="pfp:PFL1_05429"/>
<name>A0A061H3N5_9BASI</name>
<evidence type="ECO:0000313" key="3">
    <source>
        <dbReference type="Proteomes" id="UP000053664"/>
    </source>
</evidence>
<feature type="signal peptide" evidence="1">
    <location>
        <begin position="1"/>
        <end position="19"/>
    </location>
</feature>
<protein>
    <submittedName>
        <fullName evidence="2">Uncharacterized protein</fullName>
    </submittedName>
</protein>